<dbReference type="AlphaFoldDB" id="A0A2I0W237"/>
<organism evidence="1 2">
    <name type="scientific">Dendrobium catenatum</name>
    <dbReference type="NCBI Taxonomy" id="906689"/>
    <lineage>
        <taxon>Eukaryota</taxon>
        <taxon>Viridiplantae</taxon>
        <taxon>Streptophyta</taxon>
        <taxon>Embryophyta</taxon>
        <taxon>Tracheophyta</taxon>
        <taxon>Spermatophyta</taxon>
        <taxon>Magnoliopsida</taxon>
        <taxon>Liliopsida</taxon>
        <taxon>Asparagales</taxon>
        <taxon>Orchidaceae</taxon>
        <taxon>Epidendroideae</taxon>
        <taxon>Malaxideae</taxon>
        <taxon>Dendrobiinae</taxon>
        <taxon>Dendrobium</taxon>
    </lineage>
</organism>
<dbReference type="Proteomes" id="UP000233837">
    <property type="component" value="Unassembled WGS sequence"/>
</dbReference>
<dbReference type="EMBL" id="KZ503006">
    <property type="protein sequence ID" value="PKU69717.1"/>
    <property type="molecule type" value="Genomic_DNA"/>
</dbReference>
<proteinExistence type="predicted"/>
<accession>A0A2I0W237</accession>
<evidence type="ECO:0000313" key="2">
    <source>
        <dbReference type="Proteomes" id="UP000233837"/>
    </source>
</evidence>
<protein>
    <submittedName>
        <fullName evidence="1">Uncharacterized protein</fullName>
    </submittedName>
</protein>
<keyword evidence="2" id="KW-1185">Reference proteome</keyword>
<gene>
    <name evidence="1" type="ORF">MA16_Dca027511</name>
</gene>
<reference evidence="1 2" key="2">
    <citation type="journal article" date="2017" name="Nature">
        <title>The Apostasia genome and the evolution of orchids.</title>
        <authorList>
            <person name="Zhang G.Q."/>
            <person name="Liu K.W."/>
            <person name="Li Z."/>
            <person name="Lohaus R."/>
            <person name="Hsiao Y.Y."/>
            <person name="Niu S.C."/>
            <person name="Wang J.Y."/>
            <person name="Lin Y.C."/>
            <person name="Xu Q."/>
            <person name="Chen L.J."/>
            <person name="Yoshida K."/>
            <person name="Fujiwara S."/>
            <person name="Wang Z.W."/>
            <person name="Zhang Y.Q."/>
            <person name="Mitsuda N."/>
            <person name="Wang M."/>
            <person name="Liu G.H."/>
            <person name="Pecoraro L."/>
            <person name="Huang H.X."/>
            <person name="Xiao X.J."/>
            <person name="Lin M."/>
            <person name="Wu X.Y."/>
            <person name="Wu W.L."/>
            <person name="Chen Y.Y."/>
            <person name="Chang S.B."/>
            <person name="Sakamoto S."/>
            <person name="Ohme-Takagi M."/>
            <person name="Yagi M."/>
            <person name="Zeng S.J."/>
            <person name="Shen C.Y."/>
            <person name="Yeh C.M."/>
            <person name="Luo Y.B."/>
            <person name="Tsai W.C."/>
            <person name="Van de Peer Y."/>
            <person name="Liu Z.J."/>
        </authorList>
    </citation>
    <scope>NUCLEOTIDE SEQUENCE [LARGE SCALE GENOMIC DNA]</scope>
    <source>
        <tissue evidence="1">The whole plant</tissue>
    </source>
</reference>
<name>A0A2I0W237_9ASPA</name>
<evidence type="ECO:0000313" key="1">
    <source>
        <dbReference type="EMBL" id="PKU69717.1"/>
    </source>
</evidence>
<sequence>MKLCVRPYLPKQMEAALQPTASSFLSRLPLRCADIYVSPSPCQPLFTAKACYPREKMGEFITYNVSIMHDKRYFSVCNVYVCACDI</sequence>
<reference evidence="1 2" key="1">
    <citation type="journal article" date="2016" name="Sci. Rep.">
        <title>The Dendrobium catenatum Lindl. genome sequence provides insights into polysaccharide synthase, floral development and adaptive evolution.</title>
        <authorList>
            <person name="Zhang G.Q."/>
            <person name="Xu Q."/>
            <person name="Bian C."/>
            <person name="Tsai W.C."/>
            <person name="Yeh C.M."/>
            <person name="Liu K.W."/>
            <person name="Yoshida K."/>
            <person name="Zhang L.S."/>
            <person name="Chang S.B."/>
            <person name="Chen F."/>
            <person name="Shi Y."/>
            <person name="Su Y.Y."/>
            <person name="Zhang Y.Q."/>
            <person name="Chen L.J."/>
            <person name="Yin Y."/>
            <person name="Lin M."/>
            <person name="Huang H."/>
            <person name="Deng H."/>
            <person name="Wang Z.W."/>
            <person name="Zhu S.L."/>
            <person name="Zhao X."/>
            <person name="Deng C."/>
            <person name="Niu S.C."/>
            <person name="Huang J."/>
            <person name="Wang M."/>
            <person name="Liu G.H."/>
            <person name="Yang H.J."/>
            <person name="Xiao X.J."/>
            <person name="Hsiao Y.Y."/>
            <person name="Wu W.L."/>
            <person name="Chen Y.Y."/>
            <person name="Mitsuda N."/>
            <person name="Ohme-Takagi M."/>
            <person name="Luo Y.B."/>
            <person name="Van de Peer Y."/>
            <person name="Liu Z.J."/>
        </authorList>
    </citation>
    <scope>NUCLEOTIDE SEQUENCE [LARGE SCALE GENOMIC DNA]</scope>
    <source>
        <tissue evidence="1">The whole plant</tissue>
    </source>
</reference>